<evidence type="ECO:0000313" key="6">
    <source>
        <dbReference type="EMBL" id="KAK3548348.1"/>
    </source>
</evidence>
<comment type="caution">
    <text evidence="6">The sequence shown here is derived from an EMBL/GenBank/DDBJ whole genome shotgun (WGS) entry which is preliminary data.</text>
</comment>
<evidence type="ECO:0000256" key="2">
    <source>
        <dbReference type="ARBA" id="ARBA00012180"/>
    </source>
</evidence>
<dbReference type="AlphaFoldDB" id="A0AAE0RAU6"/>
<feature type="region of interest" description="Disordered" evidence="3">
    <location>
        <begin position="437"/>
        <end position="458"/>
    </location>
</feature>
<dbReference type="InterPro" id="IPR032549">
    <property type="entry name" value="DUF4939"/>
</dbReference>
<dbReference type="PANTHER" id="PTHR24559:SF440">
    <property type="entry name" value="RIBONUCLEASE H"/>
    <property type="match status" value="1"/>
</dbReference>
<evidence type="ECO:0000259" key="4">
    <source>
        <dbReference type="Pfam" id="PF00078"/>
    </source>
</evidence>
<evidence type="ECO:0000313" key="7">
    <source>
        <dbReference type="Proteomes" id="UP001274896"/>
    </source>
</evidence>
<evidence type="ECO:0000256" key="3">
    <source>
        <dbReference type="SAM" id="MobiDB-lite"/>
    </source>
</evidence>
<reference evidence="6" key="1">
    <citation type="submission" date="2023-06" db="EMBL/GenBank/DDBJ databases">
        <title>Male Hemibagrus guttatus genome.</title>
        <authorList>
            <person name="Bian C."/>
        </authorList>
    </citation>
    <scope>NUCLEOTIDE SEQUENCE</scope>
    <source>
        <strain evidence="6">Male_cb2023</strain>
        <tissue evidence="6">Muscle</tissue>
    </source>
</reference>
<dbReference type="EC" id="3.1.26.4" evidence="2"/>
<dbReference type="SUPFAM" id="SSF56672">
    <property type="entry name" value="DNA/RNA polymerases"/>
    <property type="match status" value="1"/>
</dbReference>
<proteinExistence type="inferred from homology"/>
<sequence length="458" mass="50679">MSAPDPVHTLIEALRRTLISDPTSTLPAITSASTATSPSPPVIASPMATPAPFSGSSEDCNEFLLQCSLALEMQLHLYPDDHAKVAFIISYLDGKALRWAEPLWTQNNPIVTSLPNFIEHFKEFRTLAAASGWNEQALITTYRQGLDPRVQLHLAAYKDSTGLEKFIQLSISQIPSATQNQPANPCKWRTRASRPWSDKESSTGGLSRIAASIVAMCGIMSQNAPSTQRDRWCVLLPIMNKMKTLTIIVSLTTTDFCISANALLDSGSAGNFISGDLCRQLHLKTTATPKVYQIHAVTGKPLRQVRYLAGPLHLQIGALHMEEIYLLVLEDSTADVVLGHPWLEQHNPLRGATVFTKLDLRSAYNLIRIREGDEWKTAFVTPTGHCEYLVMPYGLVNAPSVFQDFMHEVLREFLHKSVLVYIDDILIYSWSMADHRQPPPTRCGGPPTSKELPSIPQG</sequence>
<organism evidence="6 7">
    <name type="scientific">Hemibagrus guttatus</name>
    <dbReference type="NCBI Taxonomy" id="175788"/>
    <lineage>
        <taxon>Eukaryota</taxon>
        <taxon>Metazoa</taxon>
        <taxon>Chordata</taxon>
        <taxon>Craniata</taxon>
        <taxon>Vertebrata</taxon>
        <taxon>Euteleostomi</taxon>
        <taxon>Actinopterygii</taxon>
        <taxon>Neopterygii</taxon>
        <taxon>Teleostei</taxon>
        <taxon>Ostariophysi</taxon>
        <taxon>Siluriformes</taxon>
        <taxon>Bagridae</taxon>
        <taxon>Hemibagrus</taxon>
    </lineage>
</organism>
<dbReference type="Pfam" id="PF00078">
    <property type="entry name" value="RVT_1"/>
    <property type="match status" value="1"/>
</dbReference>
<name>A0AAE0RAU6_9TELE</name>
<dbReference type="InterPro" id="IPR053134">
    <property type="entry name" value="RNA-dir_DNA_polymerase"/>
</dbReference>
<dbReference type="EMBL" id="JAUCMX010000004">
    <property type="protein sequence ID" value="KAK3548348.1"/>
    <property type="molecule type" value="Genomic_DNA"/>
</dbReference>
<feature type="domain" description="DUF4939" evidence="5">
    <location>
        <begin position="44"/>
        <end position="123"/>
    </location>
</feature>
<evidence type="ECO:0000259" key="5">
    <source>
        <dbReference type="Pfam" id="PF16297"/>
    </source>
</evidence>
<feature type="domain" description="Reverse transcriptase" evidence="4">
    <location>
        <begin position="331"/>
        <end position="437"/>
    </location>
</feature>
<protein>
    <recommendedName>
        <fullName evidence="2">ribonuclease H</fullName>
        <ecNumber evidence="2">3.1.26.4</ecNumber>
    </recommendedName>
</protein>
<dbReference type="GO" id="GO:0004523">
    <property type="term" value="F:RNA-DNA hybrid ribonuclease activity"/>
    <property type="evidence" value="ECO:0007669"/>
    <property type="project" value="UniProtKB-EC"/>
</dbReference>
<comment type="similarity">
    <text evidence="1">Belongs to the beta type-B retroviral polymerase family. HERV class-II K(HML-2) pol subfamily.</text>
</comment>
<dbReference type="Gene3D" id="3.10.10.10">
    <property type="entry name" value="HIV Type 1 Reverse Transcriptase, subunit A, domain 1"/>
    <property type="match status" value="1"/>
</dbReference>
<dbReference type="InterPro" id="IPR021109">
    <property type="entry name" value="Peptidase_aspartic_dom_sf"/>
</dbReference>
<gene>
    <name evidence="6" type="ORF">QTP70_010579</name>
</gene>
<dbReference type="InterPro" id="IPR043128">
    <property type="entry name" value="Rev_trsase/Diguanyl_cyclase"/>
</dbReference>
<dbReference type="Gene3D" id="3.30.70.270">
    <property type="match status" value="1"/>
</dbReference>
<dbReference type="SUPFAM" id="SSF50630">
    <property type="entry name" value="Acid proteases"/>
    <property type="match status" value="1"/>
</dbReference>
<dbReference type="Proteomes" id="UP001274896">
    <property type="component" value="Unassembled WGS sequence"/>
</dbReference>
<feature type="region of interest" description="Disordered" evidence="3">
    <location>
        <begin position="178"/>
        <end position="203"/>
    </location>
</feature>
<dbReference type="Pfam" id="PF16297">
    <property type="entry name" value="DUF4939"/>
    <property type="match status" value="1"/>
</dbReference>
<keyword evidence="7" id="KW-1185">Reference proteome</keyword>
<dbReference type="CDD" id="cd01647">
    <property type="entry name" value="RT_LTR"/>
    <property type="match status" value="1"/>
</dbReference>
<dbReference type="CDD" id="cd00303">
    <property type="entry name" value="retropepsin_like"/>
    <property type="match status" value="1"/>
</dbReference>
<evidence type="ECO:0000256" key="1">
    <source>
        <dbReference type="ARBA" id="ARBA00010879"/>
    </source>
</evidence>
<dbReference type="InterPro" id="IPR000477">
    <property type="entry name" value="RT_dom"/>
</dbReference>
<dbReference type="Gene3D" id="2.40.70.10">
    <property type="entry name" value="Acid Proteases"/>
    <property type="match status" value="1"/>
</dbReference>
<accession>A0AAE0RAU6</accession>
<dbReference type="InterPro" id="IPR043502">
    <property type="entry name" value="DNA/RNA_pol_sf"/>
</dbReference>
<dbReference type="PANTHER" id="PTHR24559">
    <property type="entry name" value="TRANSPOSON TY3-I GAG-POL POLYPROTEIN"/>
    <property type="match status" value="1"/>
</dbReference>